<sequence>MNCLCSTLLLVATTFLLASAKNVDNAESPGGIPSKSMLRKSDPDQFLQLVALKESNRDVSIPTAISIGSWETIESINEDERALGTESAASDCGSNKKYFKLDIRTDNYGFETSWILAKKQSNTLEKVASGPPSGTNYRDNNMYIGGYCLSAGTYKFTIKDKFRDGMNSGSGGSYTGYVGGMKKFGSPSDESEWSQRVHEFTISSGFSNSAQQFTPKIDMTDMDEQWLHAHNKRRKEWHTRYGKSYVPLIWSNVLKAQAKAYAQDLLSTCGDGLVHDKTEYGENLASNFGEGSWASLREPEDILIRWVDNEADVGWPGNAHLTQVLWRATEYVGCEVASKSWNDGVCHIQVCRYARPGNCNMGAYKSNQGDQKWLEPMLNDDSPCLPECPPDADC</sequence>
<accession>A0ABD3PTT9</accession>
<dbReference type="Gene3D" id="3.40.33.10">
    <property type="entry name" value="CAP"/>
    <property type="match status" value="1"/>
</dbReference>
<feature type="chain" id="PRO_5044745845" description="SCP domain-containing protein" evidence="1">
    <location>
        <begin position="21"/>
        <end position="394"/>
    </location>
</feature>
<feature type="domain" description="SCP" evidence="2">
    <location>
        <begin position="221"/>
        <end position="361"/>
    </location>
</feature>
<protein>
    <recommendedName>
        <fullName evidence="2">SCP domain-containing protein</fullName>
    </recommendedName>
</protein>
<dbReference type="SUPFAM" id="SSF55797">
    <property type="entry name" value="PR-1-like"/>
    <property type="match status" value="1"/>
</dbReference>
<dbReference type="PANTHER" id="PTHR10334">
    <property type="entry name" value="CYSTEINE-RICH SECRETORY PROTEIN-RELATED"/>
    <property type="match status" value="1"/>
</dbReference>
<dbReference type="InterPro" id="IPR035940">
    <property type="entry name" value="CAP_sf"/>
</dbReference>
<organism evidence="3 4">
    <name type="scientific">Stephanodiscus triporus</name>
    <dbReference type="NCBI Taxonomy" id="2934178"/>
    <lineage>
        <taxon>Eukaryota</taxon>
        <taxon>Sar</taxon>
        <taxon>Stramenopiles</taxon>
        <taxon>Ochrophyta</taxon>
        <taxon>Bacillariophyta</taxon>
        <taxon>Coscinodiscophyceae</taxon>
        <taxon>Thalassiosirophycidae</taxon>
        <taxon>Stephanodiscales</taxon>
        <taxon>Stephanodiscaceae</taxon>
        <taxon>Stephanodiscus</taxon>
    </lineage>
</organism>
<dbReference type="Pfam" id="PF00188">
    <property type="entry name" value="CAP"/>
    <property type="match status" value="1"/>
</dbReference>
<evidence type="ECO:0000313" key="4">
    <source>
        <dbReference type="Proteomes" id="UP001530315"/>
    </source>
</evidence>
<dbReference type="Proteomes" id="UP001530315">
    <property type="component" value="Unassembled WGS sequence"/>
</dbReference>
<comment type="caution">
    <text evidence="3">The sequence shown here is derived from an EMBL/GenBank/DDBJ whole genome shotgun (WGS) entry which is preliminary data.</text>
</comment>
<dbReference type="InterPro" id="IPR001283">
    <property type="entry name" value="CRISP-related"/>
</dbReference>
<dbReference type="InterPro" id="IPR014044">
    <property type="entry name" value="CAP_dom"/>
</dbReference>
<evidence type="ECO:0000259" key="2">
    <source>
        <dbReference type="SMART" id="SM00198"/>
    </source>
</evidence>
<dbReference type="EMBL" id="JALLAZ020000592">
    <property type="protein sequence ID" value="KAL3791458.1"/>
    <property type="molecule type" value="Genomic_DNA"/>
</dbReference>
<name>A0ABD3PTT9_9STRA</name>
<evidence type="ECO:0000256" key="1">
    <source>
        <dbReference type="SAM" id="SignalP"/>
    </source>
</evidence>
<reference evidence="3 4" key="1">
    <citation type="submission" date="2024-10" db="EMBL/GenBank/DDBJ databases">
        <title>Updated reference genomes for cyclostephanoid diatoms.</title>
        <authorList>
            <person name="Roberts W.R."/>
            <person name="Alverson A.J."/>
        </authorList>
    </citation>
    <scope>NUCLEOTIDE SEQUENCE [LARGE SCALE GENOMIC DNA]</scope>
    <source>
        <strain evidence="3 4">AJA276-08</strain>
    </source>
</reference>
<dbReference type="AlphaFoldDB" id="A0ABD3PTT9"/>
<keyword evidence="4" id="KW-1185">Reference proteome</keyword>
<proteinExistence type="predicted"/>
<feature type="signal peptide" evidence="1">
    <location>
        <begin position="1"/>
        <end position="20"/>
    </location>
</feature>
<evidence type="ECO:0000313" key="3">
    <source>
        <dbReference type="EMBL" id="KAL3791458.1"/>
    </source>
</evidence>
<keyword evidence="1" id="KW-0732">Signal</keyword>
<gene>
    <name evidence="3" type="ORF">ACHAW5_008077</name>
</gene>
<dbReference type="SMART" id="SM00198">
    <property type="entry name" value="SCP"/>
    <property type="match status" value="1"/>
</dbReference>